<protein>
    <submittedName>
        <fullName evidence="1">Uncharacterized protein</fullName>
    </submittedName>
</protein>
<organism evidence="1 2">
    <name type="scientific">Stieleria magnilauensis</name>
    <dbReference type="NCBI Taxonomy" id="2527963"/>
    <lineage>
        <taxon>Bacteria</taxon>
        <taxon>Pseudomonadati</taxon>
        <taxon>Planctomycetota</taxon>
        <taxon>Planctomycetia</taxon>
        <taxon>Pirellulales</taxon>
        <taxon>Pirellulaceae</taxon>
        <taxon>Stieleria</taxon>
    </lineage>
</organism>
<proteinExistence type="predicted"/>
<evidence type="ECO:0000313" key="2">
    <source>
        <dbReference type="Proteomes" id="UP000318081"/>
    </source>
</evidence>
<gene>
    <name evidence="1" type="ORF">TBK1r_47400</name>
</gene>
<dbReference type="EMBL" id="CP036432">
    <property type="protein sequence ID" value="QDV85724.1"/>
    <property type="molecule type" value="Genomic_DNA"/>
</dbReference>
<keyword evidence="2" id="KW-1185">Reference proteome</keyword>
<accession>A0ABX5XUM0</accession>
<reference evidence="1 2" key="1">
    <citation type="submission" date="2019-02" db="EMBL/GenBank/DDBJ databases">
        <title>Deep-cultivation of Planctomycetes and their phenomic and genomic characterization uncovers novel biology.</title>
        <authorList>
            <person name="Wiegand S."/>
            <person name="Jogler M."/>
            <person name="Boedeker C."/>
            <person name="Pinto D."/>
            <person name="Vollmers J."/>
            <person name="Rivas-Marin E."/>
            <person name="Kohn T."/>
            <person name="Peeters S.H."/>
            <person name="Heuer A."/>
            <person name="Rast P."/>
            <person name="Oberbeckmann S."/>
            <person name="Bunk B."/>
            <person name="Jeske O."/>
            <person name="Meyerdierks A."/>
            <person name="Storesund J.E."/>
            <person name="Kallscheuer N."/>
            <person name="Luecker S."/>
            <person name="Lage O.M."/>
            <person name="Pohl T."/>
            <person name="Merkel B.J."/>
            <person name="Hornburger P."/>
            <person name="Mueller R.-W."/>
            <person name="Bruemmer F."/>
            <person name="Labrenz M."/>
            <person name="Spormann A.M."/>
            <person name="Op den Camp H."/>
            <person name="Overmann J."/>
            <person name="Amann R."/>
            <person name="Jetten M.S.M."/>
            <person name="Mascher T."/>
            <person name="Medema M.H."/>
            <person name="Devos D.P."/>
            <person name="Kaster A.-K."/>
            <person name="Ovreas L."/>
            <person name="Rohde M."/>
            <person name="Galperin M.Y."/>
            <person name="Jogler C."/>
        </authorList>
    </citation>
    <scope>NUCLEOTIDE SEQUENCE [LARGE SCALE GENOMIC DNA]</scope>
    <source>
        <strain evidence="1 2">TBK1r</strain>
    </source>
</reference>
<dbReference type="RefSeq" id="WP_145215832.1">
    <property type="nucleotide sequence ID" value="NZ_CP036432.1"/>
</dbReference>
<dbReference type="Proteomes" id="UP000318081">
    <property type="component" value="Chromosome"/>
</dbReference>
<sequence length="77" mass="8873">MSTPATHWTDAYRSLDSGPRFRLGWFARSVARIVEPIACFRSDCTAEDLQCIRDMIVEIERNEAVSRQTHRDLNAEC</sequence>
<name>A0ABX5XUM0_9BACT</name>
<evidence type="ECO:0000313" key="1">
    <source>
        <dbReference type="EMBL" id="QDV85724.1"/>
    </source>
</evidence>